<keyword evidence="3 6" id="KW-0812">Transmembrane</keyword>
<accession>A0A9D1Q599</accession>
<evidence type="ECO:0000256" key="4">
    <source>
        <dbReference type="ARBA" id="ARBA00022989"/>
    </source>
</evidence>
<dbReference type="AlphaFoldDB" id="A0A9D1Q599"/>
<dbReference type="Gene3D" id="1.20.1440.20">
    <property type="entry name" value="LemA-like domain"/>
    <property type="match status" value="1"/>
</dbReference>
<sequence>MTTTALTIIFTALFSALILYLFFHHYQKLRKSRRRCDTAFNDVENLQAQLISRSTPVIAITQKVLRDEAELFQELRIITTAQGPRSLEERIHSILLLRHKLNKLHRRSLSHVELKDDAELNALWIKVEITNRNIDESASFYNDAVHDYKELISEFPASMLADILQYPTYHRI</sequence>
<gene>
    <name evidence="7" type="ORF">H9889_03675</name>
</gene>
<comment type="similarity">
    <text evidence="2">Belongs to the LemA family.</text>
</comment>
<dbReference type="InterPro" id="IPR023353">
    <property type="entry name" value="LemA-like_dom_sf"/>
</dbReference>
<comment type="caution">
    <text evidence="7">The sequence shown here is derived from an EMBL/GenBank/DDBJ whole genome shotgun (WGS) entry which is preliminary data.</text>
</comment>
<dbReference type="SUPFAM" id="SSF140478">
    <property type="entry name" value="LemA-like"/>
    <property type="match status" value="1"/>
</dbReference>
<evidence type="ECO:0000256" key="1">
    <source>
        <dbReference type="ARBA" id="ARBA00004167"/>
    </source>
</evidence>
<evidence type="ECO:0000256" key="3">
    <source>
        <dbReference type="ARBA" id="ARBA00022692"/>
    </source>
</evidence>
<name>A0A9D1Q599_9GAMM</name>
<dbReference type="InterPro" id="IPR007156">
    <property type="entry name" value="MamQ_LemA"/>
</dbReference>
<dbReference type="Proteomes" id="UP000823934">
    <property type="component" value="Unassembled WGS sequence"/>
</dbReference>
<evidence type="ECO:0000256" key="6">
    <source>
        <dbReference type="SAM" id="Phobius"/>
    </source>
</evidence>
<evidence type="ECO:0000256" key="2">
    <source>
        <dbReference type="ARBA" id="ARBA00008854"/>
    </source>
</evidence>
<dbReference type="GO" id="GO:0016020">
    <property type="term" value="C:membrane"/>
    <property type="evidence" value="ECO:0007669"/>
    <property type="project" value="UniProtKB-SubCell"/>
</dbReference>
<comment type="subcellular location">
    <subcellularLocation>
        <location evidence="1">Membrane</location>
        <topology evidence="1">Single-pass membrane protein</topology>
    </subcellularLocation>
</comment>
<keyword evidence="4 6" id="KW-1133">Transmembrane helix</keyword>
<evidence type="ECO:0000313" key="8">
    <source>
        <dbReference type="Proteomes" id="UP000823934"/>
    </source>
</evidence>
<feature type="transmembrane region" description="Helical" evidence="6">
    <location>
        <begin position="6"/>
        <end position="23"/>
    </location>
</feature>
<evidence type="ECO:0000256" key="5">
    <source>
        <dbReference type="ARBA" id="ARBA00023136"/>
    </source>
</evidence>
<dbReference type="Pfam" id="PF04011">
    <property type="entry name" value="LemA"/>
    <property type="match status" value="1"/>
</dbReference>
<proteinExistence type="inferred from homology"/>
<protein>
    <submittedName>
        <fullName evidence="7">LemA family protein</fullName>
    </submittedName>
</protein>
<reference evidence="7" key="1">
    <citation type="journal article" date="2021" name="PeerJ">
        <title>Extensive microbial diversity within the chicken gut microbiome revealed by metagenomics and culture.</title>
        <authorList>
            <person name="Gilroy R."/>
            <person name="Ravi A."/>
            <person name="Getino M."/>
            <person name="Pursley I."/>
            <person name="Horton D.L."/>
            <person name="Alikhan N.F."/>
            <person name="Baker D."/>
            <person name="Gharbi K."/>
            <person name="Hall N."/>
            <person name="Watson M."/>
            <person name="Adriaenssens E.M."/>
            <person name="Foster-Nyarko E."/>
            <person name="Jarju S."/>
            <person name="Secka A."/>
            <person name="Antonio M."/>
            <person name="Oren A."/>
            <person name="Chaudhuri R.R."/>
            <person name="La Ragione R."/>
            <person name="Hildebrand F."/>
            <person name="Pallen M.J."/>
        </authorList>
    </citation>
    <scope>NUCLEOTIDE SEQUENCE</scope>
    <source>
        <strain evidence="7">CHK160-9182</strain>
    </source>
</reference>
<keyword evidence="5 6" id="KW-0472">Membrane</keyword>
<reference evidence="7" key="2">
    <citation type="submission" date="2021-04" db="EMBL/GenBank/DDBJ databases">
        <authorList>
            <person name="Gilroy R."/>
        </authorList>
    </citation>
    <scope>NUCLEOTIDE SEQUENCE</scope>
    <source>
        <strain evidence="7">CHK160-9182</strain>
    </source>
</reference>
<dbReference type="EMBL" id="DXHP01000081">
    <property type="protein sequence ID" value="HIW06411.1"/>
    <property type="molecule type" value="Genomic_DNA"/>
</dbReference>
<organism evidence="7 8">
    <name type="scientific">Candidatus Ignatzschineria merdigallinarum</name>
    <dbReference type="NCBI Taxonomy" id="2838621"/>
    <lineage>
        <taxon>Bacteria</taxon>
        <taxon>Pseudomonadati</taxon>
        <taxon>Pseudomonadota</taxon>
        <taxon>Gammaproteobacteria</taxon>
        <taxon>Cardiobacteriales</taxon>
        <taxon>Ignatzschineriaceae</taxon>
        <taxon>Ignatzschineria</taxon>
    </lineage>
</organism>
<evidence type="ECO:0000313" key="7">
    <source>
        <dbReference type="EMBL" id="HIW06411.1"/>
    </source>
</evidence>